<dbReference type="PANTHER" id="PTHR11693:SF22">
    <property type="entry name" value="ATP SYNTHASE SUBUNIT GAMMA, MITOCHONDRIAL"/>
    <property type="match status" value="1"/>
</dbReference>
<name>A0A1H8N2D9_9BACI</name>
<dbReference type="CDD" id="cd12151">
    <property type="entry name" value="F1-ATPase_gamma"/>
    <property type="match status" value="1"/>
</dbReference>
<keyword evidence="9 10" id="KW-0066">ATP synthesis</keyword>
<dbReference type="Proteomes" id="UP000199300">
    <property type="component" value="Unassembled WGS sequence"/>
</dbReference>
<evidence type="ECO:0000313" key="11">
    <source>
        <dbReference type="EMBL" id="SEO23638.1"/>
    </source>
</evidence>
<dbReference type="PANTHER" id="PTHR11693">
    <property type="entry name" value="ATP SYNTHASE GAMMA CHAIN"/>
    <property type="match status" value="1"/>
</dbReference>
<dbReference type="PRINTS" id="PR00126">
    <property type="entry name" value="ATPASEGAMMA"/>
</dbReference>
<keyword evidence="10" id="KW-1003">Cell membrane</keyword>
<gene>
    <name evidence="10" type="primary">atpG</name>
    <name evidence="11" type="ORF">SAMN04488134_10593</name>
</gene>
<comment type="similarity">
    <text evidence="3 10">Belongs to the ATPase gamma chain family.</text>
</comment>
<dbReference type="Gene3D" id="3.40.1380.10">
    <property type="match status" value="1"/>
</dbReference>
<dbReference type="GO" id="GO:0005524">
    <property type="term" value="F:ATP binding"/>
    <property type="evidence" value="ECO:0007669"/>
    <property type="project" value="UniProtKB-UniRule"/>
</dbReference>
<evidence type="ECO:0000256" key="8">
    <source>
        <dbReference type="ARBA" id="ARBA00023196"/>
    </source>
</evidence>
<dbReference type="Pfam" id="PF00231">
    <property type="entry name" value="ATP-synt"/>
    <property type="match status" value="1"/>
</dbReference>
<evidence type="ECO:0000256" key="3">
    <source>
        <dbReference type="ARBA" id="ARBA00007681"/>
    </source>
</evidence>
<evidence type="ECO:0000256" key="6">
    <source>
        <dbReference type="ARBA" id="ARBA00023065"/>
    </source>
</evidence>
<keyword evidence="12" id="KW-1185">Reference proteome</keyword>
<keyword evidence="5 10" id="KW-0375">Hydrogen ion transport</keyword>
<evidence type="ECO:0000313" key="12">
    <source>
        <dbReference type="Proteomes" id="UP000199300"/>
    </source>
</evidence>
<protein>
    <recommendedName>
        <fullName evidence="10">ATP synthase gamma chain</fullName>
    </recommendedName>
    <alternativeName>
        <fullName evidence="10">ATP synthase F1 sector gamma subunit</fullName>
    </alternativeName>
    <alternativeName>
        <fullName evidence="10">F-ATPase gamma subunit</fullName>
    </alternativeName>
</protein>
<dbReference type="HAMAP" id="MF_00815">
    <property type="entry name" value="ATP_synth_gamma_bact"/>
    <property type="match status" value="1"/>
</dbReference>
<keyword evidence="6 10" id="KW-0406">Ion transport</keyword>
<keyword evidence="8 10" id="KW-0139">CF(1)</keyword>
<dbReference type="PROSITE" id="PS00153">
    <property type="entry name" value="ATPASE_GAMMA"/>
    <property type="match status" value="1"/>
</dbReference>
<dbReference type="AlphaFoldDB" id="A0A1H8N2D9"/>
<dbReference type="NCBIfam" id="TIGR01146">
    <property type="entry name" value="ATPsyn_F1gamma"/>
    <property type="match status" value="1"/>
</dbReference>
<evidence type="ECO:0000256" key="7">
    <source>
        <dbReference type="ARBA" id="ARBA00023136"/>
    </source>
</evidence>
<evidence type="ECO:0000256" key="2">
    <source>
        <dbReference type="ARBA" id="ARBA00004170"/>
    </source>
</evidence>
<accession>A0A1H8N2D9</accession>
<dbReference type="EMBL" id="FODJ01000005">
    <property type="protein sequence ID" value="SEO23638.1"/>
    <property type="molecule type" value="Genomic_DNA"/>
</dbReference>
<dbReference type="InterPro" id="IPR023632">
    <property type="entry name" value="ATP_synth_F1_gsu_CS"/>
</dbReference>
<keyword evidence="7 10" id="KW-0472">Membrane</keyword>
<dbReference type="InterPro" id="IPR000131">
    <property type="entry name" value="ATP_synth_F1_gsu"/>
</dbReference>
<dbReference type="GO" id="GO:0042777">
    <property type="term" value="P:proton motive force-driven plasma membrane ATP synthesis"/>
    <property type="evidence" value="ECO:0007669"/>
    <property type="project" value="UniProtKB-UniRule"/>
</dbReference>
<organism evidence="11 12">
    <name type="scientific">Amphibacillus marinus</name>
    <dbReference type="NCBI Taxonomy" id="872970"/>
    <lineage>
        <taxon>Bacteria</taxon>
        <taxon>Bacillati</taxon>
        <taxon>Bacillota</taxon>
        <taxon>Bacilli</taxon>
        <taxon>Bacillales</taxon>
        <taxon>Bacillaceae</taxon>
        <taxon>Amphibacillus</taxon>
    </lineage>
</organism>
<sequence>MIPSLREIQKRIEATEKTKKITNAMHMVAASKLGKSEASSQAFIAYAEKIEEMVRHIVESYGDHNHPILIPRKVRKTAYFVITSDRGLAGPFNSQVLRRLEEIIQERHRSKREYTIITIGRMGREYFKNREMPVLRAVTDLPDRPYFSDLEDLTYDTVQFYIDGEFDRLEMVYNHYLSAMTQEVRVKKILPLINEDDVDKLKKQTHSEFLFEPSEDQILKTLLPQYAESLIYGAFLESKASENASRMNAMRNATDNADNMISDLRLQYNRARQAQITQELSEIISGADAQHD</sequence>
<comment type="subunit">
    <text evidence="10">F-type ATPases have 2 components, CF(1) - the catalytic core - and CF(0) - the membrane proton channel. CF(1) has five subunits: alpha(3), beta(3), gamma(1), delta(1), epsilon(1). CF(0) has three main subunits: a, b and c.</text>
</comment>
<dbReference type="Gene3D" id="1.10.287.80">
    <property type="entry name" value="ATP synthase, gamma subunit, helix hairpin domain"/>
    <property type="match status" value="1"/>
</dbReference>
<dbReference type="STRING" id="872970.SAMN04488134_10593"/>
<keyword evidence="4 10" id="KW-0813">Transport</keyword>
<comment type="function">
    <text evidence="1 10">Produces ATP from ADP in the presence of a proton gradient across the membrane. The gamma chain is believed to be important in regulating ATPase activity and the flow of protons through the CF(0) complex.</text>
</comment>
<dbReference type="SUPFAM" id="SSF52943">
    <property type="entry name" value="ATP synthase (F1-ATPase), gamma subunit"/>
    <property type="match status" value="1"/>
</dbReference>
<dbReference type="GO" id="GO:0005886">
    <property type="term" value="C:plasma membrane"/>
    <property type="evidence" value="ECO:0007669"/>
    <property type="project" value="UniProtKB-SubCell"/>
</dbReference>
<evidence type="ECO:0000256" key="1">
    <source>
        <dbReference type="ARBA" id="ARBA00003456"/>
    </source>
</evidence>
<dbReference type="GO" id="GO:0046933">
    <property type="term" value="F:proton-transporting ATP synthase activity, rotational mechanism"/>
    <property type="evidence" value="ECO:0007669"/>
    <property type="project" value="UniProtKB-UniRule"/>
</dbReference>
<evidence type="ECO:0000256" key="10">
    <source>
        <dbReference type="HAMAP-Rule" id="MF_00815"/>
    </source>
</evidence>
<dbReference type="GO" id="GO:0045259">
    <property type="term" value="C:proton-transporting ATP synthase complex"/>
    <property type="evidence" value="ECO:0007669"/>
    <property type="project" value="UniProtKB-KW"/>
</dbReference>
<evidence type="ECO:0000256" key="9">
    <source>
        <dbReference type="ARBA" id="ARBA00023310"/>
    </source>
</evidence>
<evidence type="ECO:0000256" key="5">
    <source>
        <dbReference type="ARBA" id="ARBA00022781"/>
    </source>
</evidence>
<comment type="subcellular location">
    <subcellularLocation>
        <location evidence="10">Cell membrane</location>
        <topology evidence="10">Peripheral membrane protein</topology>
    </subcellularLocation>
    <subcellularLocation>
        <location evidence="2">Membrane</location>
        <topology evidence="2">Peripheral membrane protein</topology>
    </subcellularLocation>
</comment>
<evidence type="ECO:0000256" key="4">
    <source>
        <dbReference type="ARBA" id="ARBA00022448"/>
    </source>
</evidence>
<proteinExistence type="inferred from homology"/>
<dbReference type="InterPro" id="IPR035968">
    <property type="entry name" value="ATP_synth_F1_ATPase_gsu"/>
</dbReference>
<dbReference type="FunFam" id="1.10.287.80:FF:000001">
    <property type="entry name" value="ATP synthase gamma chain"/>
    <property type="match status" value="1"/>
</dbReference>
<reference evidence="11 12" key="1">
    <citation type="submission" date="2016-10" db="EMBL/GenBank/DDBJ databases">
        <authorList>
            <person name="de Groot N.N."/>
        </authorList>
    </citation>
    <scope>NUCLEOTIDE SEQUENCE [LARGE SCALE GENOMIC DNA]</scope>
    <source>
        <strain evidence="11 12">CGMCC 1.10434</strain>
    </source>
</reference>